<evidence type="ECO:0000256" key="6">
    <source>
        <dbReference type="ARBA" id="ARBA00022553"/>
    </source>
</evidence>
<feature type="transmembrane region" description="Helical" evidence="16">
    <location>
        <begin position="12"/>
        <end position="34"/>
    </location>
</feature>
<keyword evidence="6" id="KW-0597">Phosphoprotein</keyword>
<dbReference type="Gene3D" id="3.30.565.10">
    <property type="entry name" value="Histidine kinase-like ATPase, C-terminal domain"/>
    <property type="match status" value="1"/>
</dbReference>
<feature type="domain" description="HAMP" evidence="18">
    <location>
        <begin position="180"/>
        <end position="232"/>
    </location>
</feature>
<dbReference type="FunFam" id="1.10.287.130:FF:000006">
    <property type="entry name" value="Osmolarity two-component histidine kinase EnvZ"/>
    <property type="match status" value="1"/>
</dbReference>
<dbReference type="RefSeq" id="WP_066749444.1">
    <property type="nucleotide sequence ID" value="NZ_LXEN01000067.1"/>
</dbReference>
<dbReference type="PANTHER" id="PTHR44936:SF5">
    <property type="entry name" value="SENSOR HISTIDINE KINASE ENVZ"/>
    <property type="match status" value="1"/>
</dbReference>
<evidence type="ECO:0000256" key="5">
    <source>
        <dbReference type="ARBA" id="ARBA00022519"/>
    </source>
</evidence>
<dbReference type="STRING" id="1354337.M983_1494"/>
<feature type="transmembrane region" description="Helical" evidence="16">
    <location>
        <begin position="160"/>
        <end position="178"/>
    </location>
</feature>
<accession>A0A198G1F5</accession>
<keyword evidence="9" id="KW-0547">Nucleotide-binding</keyword>
<dbReference type="InterPro" id="IPR004358">
    <property type="entry name" value="Sig_transdc_His_kin-like_C"/>
</dbReference>
<dbReference type="InterPro" id="IPR005467">
    <property type="entry name" value="His_kinase_dom"/>
</dbReference>
<keyword evidence="20" id="KW-1185">Reference proteome</keyword>
<comment type="caution">
    <text evidence="19">The sequence shown here is derived from an EMBL/GenBank/DDBJ whole genome shotgun (WGS) entry which is preliminary data.</text>
</comment>
<evidence type="ECO:0000256" key="7">
    <source>
        <dbReference type="ARBA" id="ARBA00022679"/>
    </source>
</evidence>
<dbReference type="PANTHER" id="PTHR44936">
    <property type="entry name" value="SENSOR PROTEIN CREC"/>
    <property type="match status" value="1"/>
</dbReference>
<organism evidence="19 20">
    <name type="scientific">Proteus myxofaciens ATCC 19692</name>
    <dbReference type="NCBI Taxonomy" id="1354337"/>
    <lineage>
        <taxon>Bacteria</taxon>
        <taxon>Pseudomonadati</taxon>
        <taxon>Pseudomonadota</taxon>
        <taxon>Gammaproteobacteria</taxon>
        <taxon>Enterobacterales</taxon>
        <taxon>Morganellaceae</taxon>
        <taxon>Proteus</taxon>
    </lineage>
</organism>
<dbReference type="Pfam" id="PF02518">
    <property type="entry name" value="HATPase_c"/>
    <property type="match status" value="1"/>
</dbReference>
<sequence>MRRLRLSPRNKLTRSLFLVISLLFFSLIASYLIVQHLIVEPSLQQFNKVLAYEIRTFIPEELVLVDGTPLKISPALRNKIYNELGISFYDKSAALQKGLYWAKESVDLSNQMSDYLDGKTEIWIESTLEYPVLWVNTHISPELWIRVPLTELGQNFLLPVYRQSIIFIIIFASFIWLYNRFQNRHLNELESAARRIGKGVIPPPITESGSTEMRSIIRAFNQMSAGIRSLDNDRTLVMAGVSHDLRTPLTRIRLATEMMNPEDNYLAESINKDIEDCDAIIGQFLDYMRTGKEITLELCDMNMLLKEVINAESNSNQISEIHLSSDVIHITANPIAVKRALANMIVNATRYGHGWICVSSGQNEEYAWFQVEDDGPGIPVEDRQHLFQPFVQGDQARSSTGAGLGLSIIRRIMDAHGGYVELGDSIRGGLLIRANFPLTEREDEDA</sequence>
<evidence type="ECO:0000256" key="12">
    <source>
        <dbReference type="ARBA" id="ARBA00022989"/>
    </source>
</evidence>
<evidence type="ECO:0000256" key="3">
    <source>
        <dbReference type="ARBA" id="ARBA00012438"/>
    </source>
</evidence>
<dbReference type="InterPro" id="IPR003660">
    <property type="entry name" value="HAMP_dom"/>
</dbReference>
<dbReference type="Gene3D" id="1.10.287.130">
    <property type="match status" value="1"/>
</dbReference>
<dbReference type="SMART" id="SM00388">
    <property type="entry name" value="HisKA"/>
    <property type="match status" value="1"/>
</dbReference>
<evidence type="ECO:0000256" key="1">
    <source>
        <dbReference type="ARBA" id="ARBA00000085"/>
    </source>
</evidence>
<reference evidence="19 20" key="1">
    <citation type="submission" date="2016-04" db="EMBL/GenBank/DDBJ databases">
        <title>ATOL: Assembling a taxonomically balanced genome-scale reconstruction of the evolutionary history of the Enterobacteriaceae.</title>
        <authorList>
            <person name="Plunkett G.III."/>
            <person name="Neeno-Eckwall E.C."/>
            <person name="Glasner J.D."/>
            <person name="Perna N.T."/>
        </authorList>
    </citation>
    <scope>NUCLEOTIDE SEQUENCE [LARGE SCALE GENOMIC DNA]</scope>
    <source>
        <strain evidence="19 20">ATCC 19692</strain>
    </source>
</reference>
<dbReference type="InterPro" id="IPR003594">
    <property type="entry name" value="HATPase_dom"/>
</dbReference>
<dbReference type="InterPro" id="IPR036890">
    <property type="entry name" value="HATPase_C_sf"/>
</dbReference>
<evidence type="ECO:0000256" key="9">
    <source>
        <dbReference type="ARBA" id="ARBA00022741"/>
    </source>
</evidence>
<evidence type="ECO:0000256" key="14">
    <source>
        <dbReference type="ARBA" id="ARBA00023136"/>
    </source>
</evidence>
<dbReference type="PATRIC" id="fig|1354337.4.peg.1525"/>
<dbReference type="SMART" id="SM00387">
    <property type="entry name" value="HATPase_c"/>
    <property type="match status" value="1"/>
</dbReference>
<evidence type="ECO:0000256" key="16">
    <source>
        <dbReference type="SAM" id="Phobius"/>
    </source>
</evidence>
<comment type="catalytic activity">
    <reaction evidence="1">
        <text>ATP + protein L-histidine = ADP + protein N-phospho-L-histidine.</text>
        <dbReference type="EC" id="2.7.13.3"/>
    </reaction>
</comment>
<dbReference type="CDD" id="cd00082">
    <property type="entry name" value="HisKA"/>
    <property type="match status" value="1"/>
</dbReference>
<dbReference type="CDD" id="cd06225">
    <property type="entry name" value="HAMP"/>
    <property type="match status" value="1"/>
</dbReference>
<evidence type="ECO:0000256" key="11">
    <source>
        <dbReference type="ARBA" id="ARBA00022840"/>
    </source>
</evidence>
<keyword evidence="14 16" id="KW-0472">Membrane</keyword>
<evidence type="ECO:0000256" key="4">
    <source>
        <dbReference type="ARBA" id="ARBA00022475"/>
    </source>
</evidence>
<evidence type="ECO:0000256" key="2">
    <source>
        <dbReference type="ARBA" id="ARBA00004429"/>
    </source>
</evidence>
<dbReference type="PROSITE" id="PS50109">
    <property type="entry name" value="HIS_KIN"/>
    <property type="match status" value="1"/>
</dbReference>
<dbReference type="SUPFAM" id="SSF47384">
    <property type="entry name" value="Homodimeric domain of signal transducing histidine kinase"/>
    <property type="match status" value="1"/>
</dbReference>
<feature type="domain" description="Histidine kinase" evidence="17">
    <location>
        <begin position="240"/>
        <end position="440"/>
    </location>
</feature>
<keyword evidence="7" id="KW-0808">Transferase</keyword>
<dbReference type="PROSITE" id="PS50885">
    <property type="entry name" value="HAMP"/>
    <property type="match status" value="1"/>
</dbReference>
<evidence type="ECO:0000259" key="17">
    <source>
        <dbReference type="PROSITE" id="PS50109"/>
    </source>
</evidence>
<dbReference type="GO" id="GO:0005524">
    <property type="term" value="F:ATP binding"/>
    <property type="evidence" value="ECO:0007669"/>
    <property type="project" value="UniProtKB-KW"/>
</dbReference>
<evidence type="ECO:0000313" key="20">
    <source>
        <dbReference type="Proteomes" id="UP000094023"/>
    </source>
</evidence>
<proteinExistence type="predicted"/>
<dbReference type="InterPro" id="IPR003661">
    <property type="entry name" value="HisK_dim/P_dom"/>
</dbReference>
<evidence type="ECO:0000259" key="18">
    <source>
        <dbReference type="PROSITE" id="PS50885"/>
    </source>
</evidence>
<dbReference type="InterPro" id="IPR036097">
    <property type="entry name" value="HisK_dim/P_sf"/>
</dbReference>
<keyword evidence="12 16" id="KW-1133">Transmembrane helix</keyword>
<dbReference type="Pfam" id="PF00512">
    <property type="entry name" value="HisKA"/>
    <property type="match status" value="1"/>
</dbReference>
<dbReference type="OrthoDB" id="9804645at2"/>
<dbReference type="Pfam" id="PF00672">
    <property type="entry name" value="HAMP"/>
    <property type="match status" value="1"/>
</dbReference>
<evidence type="ECO:0000256" key="8">
    <source>
        <dbReference type="ARBA" id="ARBA00022692"/>
    </source>
</evidence>
<protein>
    <recommendedName>
        <fullName evidence="15">Sensor histidine kinase EnvZ</fullName>
        <ecNumber evidence="3">2.7.13.3</ecNumber>
    </recommendedName>
</protein>
<dbReference type="InterPro" id="IPR050980">
    <property type="entry name" value="2C_sensor_his_kinase"/>
</dbReference>
<evidence type="ECO:0000256" key="10">
    <source>
        <dbReference type="ARBA" id="ARBA00022777"/>
    </source>
</evidence>
<gene>
    <name evidence="19" type="ORF">M983_1494</name>
</gene>
<keyword evidence="10 19" id="KW-0418">Kinase</keyword>
<dbReference type="Proteomes" id="UP000094023">
    <property type="component" value="Unassembled WGS sequence"/>
</dbReference>
<keyword evidence="8 16" id="KW-0812">Transmembrane</keyword>
<dbReference type="NCBIfam" id="NF007004">
    <property type="entry name" value="PRK09467.1"/>
    <property type="match status" value="1"/>
</dbReference>
<keyword evidence="13" id="KW-0902">Two-component regulatory system</keyword>
<evidence type="ECO:0000256" key="15">
    <source>
        <dbReference type="ARBA" id="ARBA00041011"/>
    </source>
</evidence>
<dbReference type="GO" id="GO:0005886">
    <property type="term" value="C:plasma membrane"/>
    <property type="evidence" value="ECO:0007669"/>
    <property type="project" value="UniProtKB-SubCell"/>
</dbReference>
<dbReference type="EC" id="2.7.13.3" evidence="3"/>
<name>A0A198G1F5_9GAMM</name>
<dbReference type="GO" id="GO:0000155">
    <property type="term" value="F:phosphorelay sensor kinase activity"/>
    <property type="evidence" value="ECO:0007669"/>
    <property type="project" value="InterPro"/>
</dbReference>
<evidence type="ECO:0000256" key="13">
    <source>
        <dbReference type="ARBA" id="ARBA00023012"/>
    </source>
</evidence>
<evidence type="ECO:0000313" key="19">
    <source>
        <dbReference type="EMBL" id="OAT30780.1"/>
    </source>
</evidence>
<dbReference type="SMART" id="SM00304">
    <property type="entry name" value="HAMP"/>
    <property type="match status" value="1"/>
</dbReference>
<dbReference type="EMBL" id="LXEN01000067">
    <property type="protein sequence ID" value="OAT30780.1"/>
    <property type="molecule type" value="Genomic_DNA"/>
</dbReference>
<comment type="subcellular location">
    <subcellularLocation>
        <location evidence="2">Cell inner membrane</location>
        <topology evidence="2">Multi-pass membrane protein</topology>
    </subcellularLocation>
</comment>
<keyword evidence="11" id="KW-0067">ATP-binding</keyword>
<keyword evidence="5" id="KW-0997">Cell inner membrane</keyword>
<dbReference type="AlphaFoldDB" id="A0A198G1F5"/>
<keyword evidence="4" id="KW-1003">Cell membrane</keyword>
<dbReference type="PRINTS" id="PR00344">
    <property type="entry name" value="BCTRLSENSOR"/>
</dbReference>
<dbReference type="SUPFAM" id="SSF55874">
    <property type="entry name" value="ATPase domain of HSP90 chaperone/DNA topoisomerase II/histidine kinase"/>
    <property type="match status" value="1"/>
</dbReference>